<feature type="transmembrane region" description="Helical" evidence="8">
    <location>
        <begin position="501"/>
        <end position="531"/>
    </location>
</feature>
<reference evidence="9 10" key="1">
    <citation type="submission" date="2019-07" db="EMBL/GenBank/DDBJ databases">
        <title>Venturia inaequalis Genome Resource.</title>
        <authorList>
            <person name="Lichtner F.J."/>
        </authorList>
    </citation>
    <scope>NUCLEOTIDE SEQUENCE [LARGE SCALE GENOMIC DNA]</scope>
    <source>
        <strain evidence="9 10">DMI_063113</strain>
    </source>
</reference>
<feature type="transmembrane region" description="Helical" evidence="8">
    <location>
        <begin position="262"/>
        <end position="278"/>
    </location>
</feature>
<keyword evidence="3" id="KW-0813">Transport</keyword>
<evidence type="ECO:0008006" key="11">
    <source>
        <dbReference type="Google" id="ProtNLM"/>
    </source>
</evidence>
<comment type="caution">
    <text evidence="9">The sequence shown here is derived from an EMBL/GenBank/DDBJ whole genome shotgun (WGS) entry which is preliminary data.</text>
</comment>
<feature type="transmembrane region" description="Helical" evidence="8">
    <location>
        <begin position="210"/>
        <end position="229"/>
    </location>
</feature>
<name>A0A8H3VV85_VENIN</name>
<feature type="compositionally biased region" description="Polar residues" evidence="7">
    <location>
        <begin position="607"/>
        <end position="617"/>
    </location>
</feature>
<evidence type="ECO:0000256" key="1">
    <source>
        <dbReference type="ARBA" id="ARBA00004127"/>
    </source>
</evidence>
<feature type="transmembrane region" description="Helical" evidence="8">
    <location>
        <begin position="474"/>
        <end position="495"/>
    </location>
</feature>
<evidence type="ECO:0000256" key="4">
    <source>
        <dbReference type="ARBA" id="ARBA00022692"/>
    </source>
</evidence>
<dbReference type="GO" id="GO:0005886">
    <property type="term" value="C:plasma membrane"/>
    <property type="evidence" value="ECO:0007669"/>
    <property type="project" value="TreeGrafter"/>
</dbReference>
<evidence type="ECO:0000256" key="5">
    <source>
        <dbReference type="ARBA" id="ARBA00022989"/>
    </source>
</evidence>
<dbReference type="PANTHER" id="PTHR43337:SF1">
    <property type="entry name" value="XANTHINE_URACIL PERMEASE C887.17-RELATED"/>
    <property type="match status" value="1"/>
</dbReference>
<evidence type="ECO:0000256" key="3">
    <source>
        <dbReference type="ARBA" id="ARBA00022448"/>
    </source>
</evidence>
<feature type="transmembrane region" description="Helical" evidence="8">
    <location>
        <begin position="285"/>
        <end position="302"/>
    </location>
</feature>
<dbReference type="Proteomes" id="UP000490939">
    <property type="component" value="Unassembled WGS sequence"/>
</dbReference>
<dbReference type="GO" id="GO:0012505">
    <property type="term" value="C:endomembrane system"/>
    <property type="evidence" value="ECO:0007669"/>
    <property type="project" value="UniProtKB-SubCell"/>
</dbReference>
<keyword evidence="10" id="KW-1185">Reference proteome</keyword>
<keyword evidence="5 8" id="KW-1133">Transmembrane helix</keyword>
<proteinExistence type="inferred from homology"/>
<gene>
    <name evidence="9" type="ORF">EG327_006769</name>
</gene>
<dbReference type="PANTHER" id="PTHR43337">
    <property type="entry name" value="XANTHINE/URACIL PERMEASE C887.17-RELATED"/>
    <property type="match status" value="1"/>
</dbReference>
<feature type="region of interest" description="Disordered" evidence="7">
    <location>
        <begin position="604"/>
        <end position="627"/>
    </location>
</feature>
<feature type="transmembrane region" description="Helical" evidence="8">
    <location>
        <begin position="446"/>
        <end position="467"/>
    </location>
</feature>
<dbReference type="InterPro" id="IPR006043">
    <property type="entry name" value="NCS2"/>
</dbReference>
<dbReference type="GO" id="GO:0005345">
    <property type="term" value="F:purine nucleobase transmembrane transporter activity"/>
    <property type="evidence" value="ECO:0007669"/>
    <property type="project" value="TreeGrafter"/>
</dbReference>
<keyword evidence="6 8" id="KW-0472">Membrane</keyword>
<feature type="transmembrane region" description="Helical" evidence="8">
    <location>
        <begin position="410"/>
        <end position="434"/>
    </location>
</feature>
<protein>
    <recommendedName>
        <fullName evidence="11">Purine transporter</fullName>
    </recommendedName>
</protein>
<evidence type="ECO:0000256" key="8">
    <source>
        <dbReference type="SAM" id="Phobius"/>
    </source>
</evidence>
<comment type="similarity">
    <text evidence="2">Belongs to the nucleobase:cation symporter-2 (NCS2) (TC 2.A.40) family. Azg-like subfamily.</text>
</comment>
<dbReference type="EMBL" id="WNWR01000004">
    <property type="protein sequence ID" value="KAE9994626.1"/>
    <property type="molecule type" value="Genomic_DNA"/>
</dbReference>
<feature type="transmembrane region" description="Helical" evidence="8">
    <location>
        <begin position="170"/>
        <end position="190"/>
    </location>
</feature>
<evidence type="ECO:0000256" key="7">
    <source>
        <dbReference type="SAM" id="MobiDB-lite"/>
    </source>
</evidence>
<evidence type="ECO:0000313" key="10">
    <source>
        <dbReference type="Proteomes" id="UP000490939"/>
    </source>
</evidence>
<evidence type="ECO:0000256" key="6">
    <source>
        <dbReference type="ARBA" id="ARBA00023136"/>
    </source>
</evidence>
<dbReference type="Pfam" id="PF00860">
    <property type="entry name" value="Xan_ur_permease"/>
    <property type="match status" value="1"/>
</dbReference>
<evidence type="ECO:0000313" key="9">
    <source>
        <dbReference type="EMBL" id="KAE9994626.1"/>
    </source>
</evidence>
<dbReference type="AlphaFoldDB" id="A0A8H3VV85"/>
<keyword evidence="4 8" id="KW-0812">Transmembrane</keyword>
<feature type="transmembrane region" description="Helical" evidence="8">
    <location>
        <begin position="369"/>
        <end position="389"/>
    </location>
</feature>
<evidence type="ECO:0000256" key="2">
    <source>
        <dbReference type="ARBA" id="ARBA00005697"/>
    </source>
</evidence>
<organism evidence="9 10">
    <name type="scientific">Venturia inaequalis</name>
    <name type="common">Apple scab fungus</name>
    <dbReference type="NCBI Taxonomy" id="5025"/>
    <lineage>
        <taxon>Eukaryota</taxon>
        <taxon>Fungi</taxon>
        <taxon>Dikarya</taxon>
        <taxon>Ascomycota</taxon>
        <taxon>Pezizomycotina</taxon>
        <taxon>Dothideomycetes</taxon>
        <taxon>Pleosporomycetidae</taxon>
        <taxon>Venturiales</taxon>
        <taxon>Venturiaceae</taxon>
        <taxon>Venturia</taxon>
    </lineage>
</organism>
<feature type="transmembrane region" description="Helical" evidence="8">
    <location>
        <begin position="118"/>
        <end position="137"/>
    </location>
</feature>
<dbReference type="InterPro" id="IPR045018">
    <property type="entry name" value="Azg-like"/>
</dbReference>
<sequence length="627" mass="67890">MTWVHKFNLRVAQSAFGKYFRLEGSGHPKERKGSFFFTEIRAGLATFFASTDYHSQTRTPANPPWLTYIRTVVAYIISVNSAIVSQTGGTCVCPPTNSDLCVTDQEYLLCVQDVQRDLVTATAAISALTTFCMGLFANMPIALAPGMGLNAYFTYTVVGFHGSGMVPYRVALTAVFVEGLVFFGLTLIGLRQWLARAIPHSIKIATSVGIGLYLTIIGLTYSAGIGLIVGAQNTPVELAGCASQYKDAETGLCPDSQKMRNPTMWIGIFLSGLLVVLLQMYKVKGAIIIGILLVSIISWPRSTSVTYFPHTPLGDSSFDFFKKVVTFHPIKRVSNLPTPQSSKTHRPNRSTTQILNAQDWSIGNHSDQFGLAFLTFLYVDILDATGTLYSMARFGNFINERTQDFEHSTIAYSIDALGITIGSLLGTPPVTAYIESGAGIAEGGATGITSLITGLCFLVAVFFAPIFASIPPWATGPVLVIVGALMTVAVTGVNWRYPGDAIPAFITIAVMPFTYSIAYGLIGGIMSYIILNGTVKAIKVLSRGRIVPADEELKDPWTWRMEGGFFPPWIQRFVFKRKGGVDHDGHPVLEKDRASSGDAHVIDVEQKNGTGHSQTGEVSGLHGEKVA</sequence>
<dbReference type="GO" id="GO:0015854">
    <property type="term" value="P:guanine transport"/>
    <property type="evidence" value="ECO:0007669"/>
    <property type="project" value="TreeGrafter"/>
</dbReference>
<accession>A0A8H3VV85</accession>
<dbReference type="GO" id="GO:0015853">
    <property type="term" value="P:adenine transport"/>
    <property type="evidence" value="ECO:0007669"/>
    <property type="project" value="TreeGrafter"/>
</dbReference>
<comment type="subcellular location">
    <subcellularLocation>
        <location evidence="1">Endomembrane system</location>
        <topology evidence="1">Multi-pass membrane protein</topology>
    </subcellularLocation>
</comment>